<reference evidence="6 7" key="1">
    <citation type="submission" date="2015-08" db="EMBL/GenBank/DDBJ databases">
        <authorList>
            <person name="Babu N.S."/>
            <person name="Beckwith C.J."/>
            <person name="Beseler K.G."/>
            <person name="Brison A."/>
            <person name="Carone J.V."/>
            <person name="Caskin T.P."/>
            <person name="Diamond M."/>
            <person name="Durham M.E."/>
            <person name="Foxe J.M."/>
            <person name="Go M."/>
            <person name="Henderson B.A."/>
            <person name="Jones I.B."/>
            <person name="McGettigan J.A."/>
            <person name="Micheletti S.J."/>
            <person name="Nasrallah M.E."/>
            <person name="Ortiz D."/>
            <person name="Piller C.R."/>
            <person name="Privatt S.R."/>
            <person name="Schneider S.L."/>
            <person name="Sharp S."/>
            <person name="Smith T.C."/>
            <person name="Stanton J.D."/>
            <person name="Ullery H.E."/>
            <person name="Wilson R.J."/>
            <person name="Serrano M.G."/>
            <person name="Buck G."/>
            <person name="Lee V."/>
            <person name="Wang Y."/>
            <person name="Carvalho R."/>
            <person name="Voegtly L."/>
            <person name="Shi R."/>
            <person name="Duckworth R."/>
            <person name="Johnson A."/>
            <person name="Loviza R."/>
            <person name="Walstead R."/>
            <person name="Shah Z."/>
            <person name="Kiflezghi M."/>
            <person name="Wade K."/>
            <person name="Ball S.L."/>
            <person name="Bradley K.W."/>
            <person name="Asai D.J."/>
            <person name="Bowman C.A."/>
            <person name="Russell D.A."/>
            <person name="Pope W.H."/>
            <person name="Jacobs-Sera D."/>
            <person name="Hendrix R.W."/>
            <person name="Hatfull G.F."/>
        </authorList>
    </citation>
    <scope>NUCLEOTIDE SEQUENCE [LARGE SCALE GENOMIC DNA]</scope>
    <source>
        <strain evidence="6 7">DSM 27648</strain>
    </source>
</reference>
<protein>
    <submittedName>
        <fullName evidence="6">Transcriptional regulator, HxlR family</fullName>
    </submittedName>
</protein>
<dbReference type="InterPro" id="IPR036388">
    <property type="entry name" value="WH-like_DNA-bd_sf"/>
</dbReference>
<dbReference type="InterPro" id="IPR002577">
    <property type="entry name" value="HTH_HxlR"/>
</dbReference>
<evidence type="ECO:0000256" key="4">
    <source>
        <dbReference type="SAM" id="MobiDB-lite"/>
    </source>
</evidence>
<dbReference type="Gene3D" id="1.10.10.10">
    <property type="entry name" value="Winged helix-like DNA-binding domain superfamily/Winged helix DNA-binding domain"/>
    <property type="match status" value="1"/>
</dbReference>
<evidence type="ECO:0000256" key="2">
    <source>
        <dbReference type="ARBA" id="ARBA00023125"/>
    </source>
</evidence>
<dbReference type="STRING" id="1391654.AKJ09_02101"/>
<dbReference type="EMBL" id="CP012333">
    <property type="protein sequence ID" value="AKU95437.1"/>
    <property type="molecule type" value="Genomic_DNA"/>
</dbReference>
<dbReference type="PANTHER" id="PTHR33204:SF37">
    <property type="entry name" value="HTH-TYPE TRANSCRIPTIONAL REGULATOR YODB"/>
    <property type="match status" value="1"/>
</dbReference>
<evidence type="ECO:0000256" key="3">
    <source>
        <dbReference type="ARBA" id="ARBA00023163"/>
    </source>
</evidence>
<evidence type="ECO:0000313" key="7">
    <source>
        <dbReference type="Proteomes" id="UP000064967"/>
    </source>
</evidence>
<name>A0A0K1PPJ2_9BACT</name>
<dbReference type="AlphaFoldDB" id="A0A0K1PPJ2"/>
<sequence>MLIAVLEDGPLRFSEIGERIPSIGDRMLAARLKDLECRGVIARSVDAGPPVRVSYTLTDVGRGYKDVANALSKWGKMILESGGPCPKTSGAEAKGASSKAARPRRDD</sequence>
<dbReference type="PANTHER" id="PTHR33204">
    <property type="entry name" value="TRANSCRIPTIONAL REGULATOR, MARR FAMILY"/>
    <property type="match status" value="1"/>
</dbReference>
<keyword evidence="3" id="KW-0804">Transcription</keyword>
<feature type="domain" description="HTH hxlR-type" evidence="5">
    <location>
        <begin position="1"/>
        <end position="83"/>
    </location>
</feature>
<organism evidence="6 7">
    <name type="scientific">Labilithrix luteola</name>
    <dbReference type="NCBI Taxonomy" id="1391654"/>
    <lineage>
        <taxon>Bacteria</taxon>
        <taxon>Pseudomonadati</taxon>
        <taxon>Myxococcota</taxon>
        <taxon>Polyangia</taxon>
        <taxon>Polyangiales</taxon>
        <taxon>Labilitrichaceae</taxon>
        <taxon>Labilithrix</taxon>
    </lineage>
</organism>
<dbReference type="Pfam" id="PF01638">
    <property type="entry name" value="HxlR"/>
    <property type="match status" value="1"/>
</dbReference>
<keyword evidence="2" id="KW-0238">DNA-binding</keyword>
<accession>A0A0K1PPJ2</accession>
<feature type="region of interest" description="Disordered" evidence="4">
    <location>
        <begin position="81"/>
        <end position="107"/>
    </location>
</feature>
<evidence type="ECO:0000313" key="6">
    <source>
        <dbReference type="EMBL" id="AKU95437.1"/>
    </source>
</evidence>
<dbReference type="SUPFAM" id="SSF46785">
    <property type="entry name" value="Winged helix' DNA-binding domain"/>
    <property type="match status" value="1"/>
</dbReference>
<dbReference type="GO" id="GO:0003677">
    <property type="term" value="F:DNA binding"/>
    <property type="evidence" value="ECO:0007669"/>
    <property type="project" value="UniProtKB-KW"/>
</dbReference>
<dbReference type="KEGG" id="llu:AKJ09_02101"/>
<dbReference type="InterPro" id="IPR036390">
    <property type="entry name" value="WH_DNA-bd_sf"/>
</dbReference>
<gene>
    <name evidence="6" type="ORF">AKJ09_02101</name>
</gene>
<feature type="compositionally biased region" description="Low complexity" evidence="4">
    <location>
        <begin position="89"/>
        <end position="100"/>
    </location>
</feature>
<keyword evidence="7" id="KW-1185">Reference proteome</keyword>
<proteinExistence type="predicted"/>
<dbReference type="Proteomes" id="UP000064967">
    <property type="component" value="Chromosome"/>
</dbReference>
<evidence type="ECO:0000259" key="5">
    <source>
        <dbReference type="PROSITE" id="PS51118"/>
    </source>
</evidence>
<dbReference type="PROSITE" id="PS51118">
    <property type="entry name" value="HTH_HXLR"/>
    <property type="match status" value="1"/>
</dbReference>
<keyword evidence="1" id="KW-0805">Transcription regulation</keyword>
<evidence type="ECO:0000256" key="1">
    <source>
        <dbReference type="ARBA" id="ARBA00023015"/>
    </source>
</evidence>